<organism evidence="1 2">
    <name type="scientific">Desulfoluna butyratoxydans</name>
    <dbReference type="NCBI Taxonomy" id="231438"/>
    <lineage>
        <taxon>Bacteria</taxon>
        <taxon>Pseudomonadati</taxon>
        <taxon>Thermodesulfobacteriota</taxon>
        <taxon>Desulfobacteria</taxon>
        <taxon>Desulfobacterales</taxon>
        <taxon>Desulfolunaceae</taxon>
        <taxon>Desulfoluna</taxon>
    </lineage>
</organism>
<accession>A0A4U8YQE1</accession>
<dbReference type="EMBL" id="CAADHO010000007">
    <property type="protein sequence ID" value="VFQ46040.1"/>
    <property type="molecule type" value="Genomic_DNA"/>
</dbReference>
<keyword evidence="2" id="KW-1185">Reference proteome</keyword>
<dbReference type="Proteomes" id="UP000507962">
    <property type="component" value="Unassembled WGS sequence"/>
</dbReference>
<name>A0A4U8YQE1_9BACT</name>
<protein>
    <submittedName>
        <fullName evidence="1">Uncharacterized protein</fullName>
    </submittedName>
</protein>
<evidence type="ECO:0000313" key="1">
    <source>
        <dbReference type="EMBL" id="VFQ46040.1"/>
    </source>
</evidence>
<dbReference type="AlphaFoldDB" id="A0A4U8YQE1"/>
<gene>
    <name evidence="1" type="ORF">MSL71_37030</name>
</gene>
<sequence>MPQFLFALLLTFGTENANLNTLPAESTWLHGRWLHVAVASESAPGEVSKALKCPREKHLLLFSPDGDLRKYSPTKGWDRLLLDVSVTDDTVTLKHQNRDRFSLVARKTDDGYLKMCTPGHGEFYYKKLDPKTRLEEIDFARPPAMSPSGPMDTGS</sequence>
<reference evidence="1 2" key="1">
    <citation type="submission" date="2019-03" db="EMBL/GenBank/DDBJ databases">
        <authorList>
            <person name="Nijsse B."/>
        </authorList>
    </citation>
    <scope>NUCLEOTIDE SEQUENCE [LARGE SCALE GENOMIC DNA]</scope>
    <source>
        <strain evidence="1">Desulfoluna butyratoxydans MSL71</strain>
    </source>
</reference>
<evidence type="ECO:0000313" key="2">
    <source>
        <dbReference type="Proteomes" id="UP000507962"/>
    </source>
</evidence>
<proteinExistence type="predicted"/>
<dbReference type="RefSeq" id="WP_180143290.1">
    <property type="nucleotide sequence ID" value="NZ_CAADHO010000007.1"/>
</dbReference>